<dbReference type="InterPro" id="IPR013029">
    <property type="entry name" value="YchF_C"/>
</dbReference>
<dbReference type="CDD" id="cd04867">
    <property type="entry name" value="TGS_YchF_OLA1"/>
    <property type="match status" value="1"/>
</dbReference>
<evidence type="ECO:0000256" key="5">
    <source>
        <dbReference type="ARBA" id="ARBA00022842"/>
    </source>
</evidence>
<comment type="caution">
    <text evidence="10">The sequence shown here is derived from an EMBL/GenBank/DDBJ whole genome shotgun (WGS) entry which is preliminary data.</text>
</comment>
<keyword evidence="3 6" id="KW-0547">Nucleotide-binding</keyword>
<dbReference type="Pfam" id="PF01926">
    <property type="entry name" value="MMR_HSR1"/>
    <property type="match status" value="1"/>
</dbReference>
<evidence type="ECO:0000256" key="6">
    <source>
        <dbReference type="HAMAP-Rule" id="MF_00944"/>
    </source>
</evidence>
<dbReference type="Gene3D" id="3.10.20.30">
    <property type="match status" value="1"/>
</dbReference>
<dbReference type="InterPro" id="IPR004396">
    <property type="entry name" value="ATPase_YchF/OLA1"/>
</dbReference>
<name>A0ABW4RB98_9RHOB</name>
<dbReference type="InterPro" id="IPR041706">
    <property type="entry name" value="YchF_N"/>
</dbReference>
<dbReference type="InterPro" id="IPR031167">
    <property type="entry name" value="G_OBG"/>
</dbReference>
<organism evidence="10 11">
    <name type="scientific">Paracoccus pacificus</name>
    <dbReference type="NCBI Taxonomy" id="1463598"/>
    <lineage>
        <taxon>Bacteria</taxon>
        <taxon>Pseudomonadati</taxon>
        <taxon>Pseudomonadota</taxon>
        <taxon>Alphaproteobacteria</taxon>
        <taxon>Rhodobacterales</taxon>
        <taxon>Paracoccaceae</taxon>
        <taxon>Paracoccus</taxon>
    </lineage>
</organism>
<dbReference type="Pfam" id="PF06071">
    <property type="entry name" value="YchF-GTPase_C"/>
    <property type="match status" value="1"/>
</dbReference>
<accession>A0ABW4RB98</accession>
<reference evidence="11" key="1">
    <citation type="journal article" date="2019" name="Int. J. Syst. Evol. Microbiol.">
        <title>The Global Catalogue of Microorganisms (GCM) 10K type strain sequencing project: providing services to taxonomists for standard genome sequencing and annotation.</title>
        <authorList>
            <consortium name="The Broad Institute Genomics Platform"/>
            <consortium name="The Broad Institute Genome Sequencing Center for Infectious Disease"/>
            <person name="Wu L."/>
            <person name="Ma J."/>
        </authorList>
    </citation>
    <scope>NUCLEOTIDE SEQUENCE [LARGE SCALE GENOMIC DNA]</scope>
    <source>
        <strain evidence="11">CCUG 56029</strain>
    </source>
</reference>
<evidence type="ECO:0000256" key="3">
    <source>
        <dbReference type="ARBA" id="ARBA00022741"/>
    </source>
</evidence>
<dbReference type="PANTHER" id="PTHR23305">
    <property type="entry name" value="OBG GTPASE FAMILY"/>
    <property type="match status" value="1"/>
</dbReference>
<dbReference type="SUPFAM" id="SSF52540">
    <property type="entry name" value="P-loop containing nucleoside triphosphate hydrolases"/>
    <property type="match status" value="1"/>
</dbReference>
<dbReference type="PROSITE" id="PS51710">
    <property type="entry name" value="G_OBG"/>
    <property type="match status" value="1"/>
</dbReference>
<dbReference type="SUPFAM" id="SSF81271">
    <property type="entry name" value="TGS-like"/>
    <property type="match status" value="1"/>
</dbReference>
<dbReference type="EMBL" id="JBHUEN010000050">
    <property type="protein sequence ID" value="MFD1883486.1"/>
    <property type="molecule type" value="Genomic_DNA"/>
</dbReference>
<dbReference type="HAMAP" id="MF_00944">
    <property type="entry name" value="YchF_OLA1_ATPase"/>
    <property type="match status" value="1"/>
</dbReference>
<gene>
    <name evidence="6 10" type="primary">ychF</name>
    <name evidence="10" type="ORF">ACFSCT_17385</name>
</gene>
<dbReference type="PANTHER" id="PTHR23305:SF18">
    <property type="entry name" value="OBG-TYPE G DOMAIN-CONTAINING PROTEIN"/>
    <property type="match status" value="1"/>
</dbReference>
<dbReference type="RefSeq" id="WP_379144914.1">
    <property type="nucleotide sequence ID" value="NZ_JBHUEN010000050.1"/>
</dbReference>
<comment type="similarity">
    <text evidence="6">Belongs to the TRAFAC class OBG-HflX-like GTPase superfamily. OBG GTPase family. YchF/OLA1 subfamily.</text>
</comment>
<dbReference type="NCBIfam" id="TIGR00092">
    <property type="entry name" value="redox-regulated ATPase YchF"/>
    <property type="match status" value="1"/>
</dbReference>
<keyword evidence="7" id="KW-0175">Coiled coil</keyword>
<evidence type="ECO:0000313" key="10">
    <source>
        <dbReference type="EMBL" id="MFD1883486.1"/>
    </source>
</evidence>
<feature type="domain" description="OBG-type G" evidence="8">
    <location>
        <begin position="3"/>
        <end position="258"/>
    </location>
</feature>
<evidence type="ECO:0000259" key="8">
    <source>
        <dbReference type="PROSITE" id="PS51710"/>
    </source>
</evidence>
<feature type="coiled-coil region" evidence="7">
    <location>
        <begin position="131"/>
        <end position="158"/>
    </location>
</feature>
<evidence type="ECO:0000256" key="1">
    <source>
        <dbReference type="ARBA" id="ARBA00001946"/>
    </source>
</evidence>
<evidence type="ECO:0000256" key="7">
    <source>
        <dbReference type="SAM" id="Coils"/>
    </source>
</evidence>
<sequence length="365" mass="39104">MGFRMGIVGLPNVGKSTLFNALTRTAAAQAANFPFCTIEPNVGEVAVPDQRLEKLAAIAGSKQIIPTRITFVDIAGLVKGASKGEGLGNQFLANIREVDAIAHVLRCFEDGDVTHVEGRVDPIADAETIETELMIADLESVERRLANIQRKLKGGDKEAVAQERLLKAAQAALESGQPARTVAVAEDERRAWDMLQLLTAKPVLYVCNVAEDEAATGNALSDAVARMAADQGAAQVVISARIEEEISQLPADEAAMFLEEMGLHEAGLDRLIRAAYGLLGLQTYFTVGPKEARAWTITRGTLAPQAAGVIHGDFERGFIRAETIAYDDYVAGNGEAGAREAGKFRVEGKGYEVKDGDVLHFLFNA</sequence>
<proteinExistence type="inferred from homology"/>
<dbReference type="PIRSF" id="PIRSF006641">
    <property type="entry name" value="CHP00092"/>
    <property type="match status" value="1"/>
</dbReference>
<comment type="cofactor">
    <cofactor evidence="1">
        <name>Mg(2+)</name>
        <dbReference type="ChEBI" id="CHEBI:18420"/>
    </cofactor>
</comment>
<keyword evidence="5" id="KW-0460">Magnesium</keyword>
<dbReference type="InterPro" id="IPR023192">
    <property type="entry name" value="TGS-like_dom_sf"/>
</dbReference>
<evidence type="ECO:0000259" key="9">
    <source>
        <dbReference type="PROSITE" id="PS51880"/>
    </source>
</evidence>
<dbReference type="Gene3D" id="1.10.150.300">
    <property type="entry name" value="TGS-like domain"/>
    <property type="match status" value="1"/>
</dbReference>
<evidence type="ECO:0000256" key="4">
    <source>
        <dbReference type="ARBA" id="ARBA00022840"/>
    </source>
</evidence>
<dbReference type="InterPro" id="IPR012675">
    <property type="entry name" value="Beta-grasp_dom_sf"/>
</dbReference>
<dbReference type="InterPro" id="IPR004095">
    <property type="entry name" value="TGS"/>
</dbReference>
<dbReference type="CDD" id="cd01900">
    <property type="entry name" value="YchF"/>
    <property type="match status" value="1"/>
</dbReference>
<feature type="binding site" evidence="6">
    <location>
        <begin position="12"/>
        <end position="17"/>
    </location>
    <ligand>
        <name>ATP</name>
        <dbReference type="ChEBI" id="CHEBI:30616"/>
    </ligand>
</feature>
<protein>
    <recommendedName>
        <fullName evidence="6">Ribosome-binding ATPase YchF</fullName>
    </recommendedName>
</protein>
<dbReference type="Gene3D" id="3.40.50.300">
    <property type="entry name" value="P-loop containing nucleotide triphosphate hydrolases"/>
    <property type="match status" value="1"/>
</dbReference>
<comment type="function">
    <text evidence="6">ATPase that binds to both the 70S ribosome and the 50S ribosomal subunit in a nucleotide-independent manner.</text>
</comment>
<dbReference type="InterPro" id="IPR012676">
    <property type="entry name" value="TGS-like"/>
</dbReference>
<dbReference type="InterPro" id="IPR006073">
    <property type="entry name" value="GTP-bd"/>
</dbReference>
<evidence type="ECO:0000256" key="2">
    <source>
        <dbReference type="ARBA" id="ARBA00022723"/>
    </source>
</evidence>
<keyword evidence="2" id="KW-0479">Metal-binding</keyword>
<dbReference type="InterPro" id="IPR027417">
    <property type="entry name" value="P-loop_NTPase"/>
</dbReference>
<evidence type="ECO:0000313" key="11">
    <source>
        <dbReference type="Proteomes" id="UP001597213"/>
    </source>
</evidence>
<dbReference type="Proteomes" id="UP001597213">
    <property type="component" value="Unassembled WGS sequence"/>
</dbReference>
<keyword evidence="4 6" id="KW-0067">ATP-binding</keyword>
<dbReference type="PROSITE" id="PS51880">
    <property type="entry name" value="TGS"/>
    <property type="match status" value="1"/>
</dbReference>
<feature type="domain" description="TGS" evidence="9">
    <location>
        <begin position="280"/>
        <end position="363"/>
    </location>
</feature>
<dbReference type="PRINTS" id="PR00326">
    <property type="entry name" value="GTP1OBG"/>
</dbReference>
<keyword evidence="11" id="KW-1185">Reference proteome</keyword>